<evidence type="ECO:0000256" key="6">
    <source>
        <dbReference type="SAM" id="MobiDB-lite"/>
    </source>
</evidence>
<dbReference type="InterPro" id="IPR036691">
    <property type="entry name" value="Endo/exonu/phosph_ase_sf"/>
</dbReference>
<dbReference type="InterPro" id="IPR004808">
    <property type="entry name" value="AP_endonuc_1"/>
</dbReference>
<reference evidence="9 10" key="1">
    <citation type="journal article" date="2018" name="Cell">
        <title>The Chara Genome: Secondary Complexity and Implications for Plant Terrestrialization.</title>
        <authorList>
            <person name="Nishiyama T."/>
            <person name="Sakayama H."/>
            <person name="Vries J.D."/>
            <person name="Buschmann H."/>
            <person name="Saint-Marcoux D."/>
            <person name="Ullrich K.K."/>
            <person name="Haas F.B."/>
            <person name="Vanderstraeten L."/>
            <person name="Becker D."/>
            <person name="Lang D."/>
            <person name="Vosolsobe S."/>
            <person name="Rombauts S."/>
            <person name="Wilhelmsson P.K.I."/>
            <person name="Janitza P."/>
            <person name="Kern R."/>
            <person name="Heyl A."/>
            <person name="Rumpler F."/>
            <person name="Villalobos L.I.A.C."/>
            <person name="Clay J.M."/>
            <person name="Skokan R."/>
            <person name="Toyoda A."/>
            <person name="Suzuki Y."/>
            <person name="Kagoshima H."/>
            <person name="Schijlen E."/>
            <person name="Tajeshwar N."/>
            <person name="Catarino B."/>
            <person name="Hetherington A.J."/>
            <person name="Saltykova A."/>
            <person name="Bonnot C."/>
            <person name="Breuninger H."/>
            <person name="Symeonidi A."/>
            <person name="Radhakrishnan G.V."/>
            <person name="Van Nieuwerburgh F."/>
            <person name="Deforce D."/>
            <person name="Chang C."/>
            <person name="Karol K.G."/>
            <person name="Hedrich R."/>
            <person name="Ulvskov P."/>
            <person name="Glockner G."/>
            <person name="Delwiche C.F."/>
            <person name="Petrasek J."/>
            <person name="Van de Peer Y."/>
            <person name="Friml J."/>
            <person name="Beilby M."/>
            <person name="Dolan L."/>
            <person name="Kohara Y."/>
            <person name="Sugano S."/>
            <person name="Fujiyama A."/>
            <person name="Delaux P.-M."/>
            <person name="Quint M."/>
            <person name="TheiBen G."/>
            <person name="Hagemann M."/>
            <person name="Harholt J."/>
            <person name="Dunand C."/>
            <person name="Zachgo S."/>
            <person name="Langdale J."/>
            <person name="Maumus F."/>
            <person name="Straeten D.V.D."/>
            <person name="Gould S.B."/>
            <person name="Rensing S.A."/>
        </authorList>
    </citation>
    <scope>NUCLEOTIDE SEQUENCE [LARGE SCALE GENOMIC DNA]</scope>
    <source>
        <strain evidence="9 10">S276</strain>
    </source>
</reference>
<feature type="compositionally biased region" description="Acidic residues" evidence="6">
    <location>
        <begin position="590"/>
        <end position="619"/>
    </location>
</feature>
<feature type="region of interest" description="Disordered" evidence="6">
    <location>
        <begin position="558"/>
        <end position="732"/>
    </location>
</feature>
<feature type="compositionally biased region" description="Low complexity" evidence="6">
    <location>
        <begin position="998"/>
        <end position="1011"/>
    </location>
</feature>
<evidence type="ECO:0008006" key="11">
    <source>
        <dbReference type="Google" id="ProtNLM"/>
    </source>
</evidence>
<feature type="compositionally biased region" description="Acidic residues" evidence="6">
    <location>
        <begin position="461"/>
        <end position="471"/>
    </location>
</feature>
<evidence type="ECO:0000256" key="5">
    <source>
        <dbReference type="ARBA" id="ARBA00022842"/>
    </source>
</evidence>
<dbReference type="InterPro" id="IPR008906">
    <property type="entry name" value="HATC_C_dom"/>
</dbReference>
<dbReference type="Gramene" id="GBG86432">
    <property type="protein sequence ID" value="GBG86432"/>
    <property type="gene ID" value="CBR_g41429"/>
</dbReference>
<evidence type="ECO:0000256" key="4">
    <source>
        <dbReference type="ARBA" id="ARBA00022801"/>
    </source>
</evidence>
<evidence type="ECO:0000313" key="9">
    <source>
        <dbReference type="EMBL" id="GBG86432.1"/>
    </source>
</evidence>
<organism evidence="9 10">
    <name type="scientific">Chara braunii</name>
    <name type="common">Braun's stonewort</name>
    <dbReference type="NCBI Taxonomy" id="69332"/>
    <lineage>
        <taxon>Eukaryota</taxon>
        <taxon>Viridiplantae</taxon>
        <taxon>Streptophyta</taxon>
        <taxon>Charophyceae</taxon>
        <taxon>Charales</taxon>
        <taxon>Characeae</taxon>
        <taxon>Chara</taxon>
    </lineage>
</organism>
<evidence type="ECO:0000259" key="7">
    <source>
        <dbReference type="Pfam" id="PF03372"/>
    </source>
</evidence>
<dbReference type="InterPro" id="IPR005135">
    <property type="entry name" value="Endo/exonuclease/phosphatase"/>
</dbReference>
<dbReference type="EMBL" id="BFEA01000564">
    <property type="protein sequence ID" value="GBG86432.1"/>
    <property type="molecule type" value="Genomic_DNA"/>
</dbReference>
<evidence type="ECO:0000313" key="10">
    <source>
        <dbReference type="Proteomes" id="UP000265515"/>
    </source>
</evidence>
<feature type="region of interest" description="Disordered" evidence="6">
    <location>
        <begin position="902"/>
        <end position="961"/>
    </location>
</feature>
<comment type="cofactor">
    <cofactor evidence="1">
        <name>Mg(2+)</name>
        <dbReference type="ChEBI" id="CHEBI:18420"/>
    </cofactor>
</comment>
<feature type="domain" description="Endonuclease/exonuclease/phosphatase" evidence="7">
    <location>
        <begin position="1146"/>
        <end position="1370"/>
    </location>
</feature>
<protein>
    <recommendedName>
        <fullName evidence="11">Endonuclease/exonuclease/phosphatase domain-containing protein</fullName>
    </recommendedName>
</protein>
<feature type="region of interest" description="Disordered" evidence="6">
    <location>
        <begin position="327"/>
        <end position="366"/>
    </location>
</feature>
<feature type="compositionally biased region" description="Polar residues" evidence="6">
    <location>
        <begin position="909"/>
        <end position="918"/>
    </location>
</feature>
<dbReference type="PANTHER" id="PTHR22748">
    <property type="entry name" value="AP ENDONUCLEASE"/>
    <property type="match status" value="1"/>
</dbReference>
<feature type="domain" description="HAT C-terminal dimerisation" evidence="8">
    <location>
        <begin position="356"/>
        <end position="414"/>
    </location>
</feature>
<keyword evidence="4" id="KW-0378">Hydrolase</keyword>
<gene>
    <name evidence="9" type="ORF">CBR_g41429</name>
</gene>
<dbReference type="STRING" id="69332.A0A388LW37"/>
<dbReference type="GO" id="GO:0046872">
    <property type="term" value="F:metal ion binding"/>
    <property type="evidence" value="ECO:0007669"/>
    <property type="project" value="UniProtKB-KW"/>
</dbReference>
<feature type="compositionally biased region" description="Basic and acidic residues" evidence="6">
    <location>
        <begin position="625"/>
        <end position="640"/>
    </location>
</feature>
<dbReference type="Pfam" id="PF05699">
    <property type="entry name" value="Dimer_Tnp_hAT"/>
    <property type="match status" value="1"/>
</dbReference>
<dbReference type="GO" id="GO:0006284">
    <property type="term" value="P:base-excision repair"/>
    <property type="evidence" value="ECO:0007669"/>
    <property type="project" value="TreeGrafter"/>
</dbReference>
<evidence type="ECO:0000259" key="8">
    <source>
        <dbReference type="Pfam" id="PF05699"/>
    </source>
</evidence>
<name>A0A388LW37_CHABU</name>
<feature type="compositionally biased region" description="Basic and acidic residues" evidence="6">
    <location>
        <begin position="652"/>
        <end position="664"/>
    </location>
</feature>
<dbReference type="GO" id="GO:0005634">
    <property type="term" value="C:nucleus"/>
    <property type="evidence" value="ECO:0007669"/>
    <property type="project" value="TreeGrafter"/>
</dbReference>
<keyword evidence="3" id="KW-0479">Metal-binding</keyword>
<keyword evidence="5" id="KW-0460">Magnesium</keyword>
<feature type="compositionally biased region" description="Acidic residues" evidence="6">
    <location>
        <begin position="558"/>
        <end position="567"/>
    </location>
</feature>
<dbReference type="SUPFAM" id="SSF53098">
    <property type="entry name" value="Ribonuclease H-like"/>
    <property type="match status" value="1"/>
</dbReference>
<dbReference type="Proteomes" id="UP000265515">
    <property type="component" value="Unassembled WGS sequence"/>
</dbReference>
<feature type="region of interest" description="Disordered" evidence="6">
    <location>
        <begin position="402"/>
        <end position="471"/>
    </location>
</feature>
<dbReference type="SUPFAM" id="SSF56219">
    <property type="entry name" value="DNase I-like"/>
    <property type="match status" value="1"/>
</dbReference>
<proteinExistence type="inferred from homology"/>
<dbReference type="Gene3D" id="3.60.10.10">
    <property type="entry name" value="Endonuclease/exonuclease/phosphatase"/>
    <property type="match status" value="1"/>
</dbReference>
<evidence type="ECO:0000256" key="3">
    <source>
        <dbReference type="ARBA" id="ARBA00022723"/>
    </source>
</evidence>
<feature type="compositionally biased region" description="Low complexity" evidence="6">
    <location>
        <begin position="711"/>
        <end position="727"/>
    </location>
</feature>
<dbReference type="GO" id="GO:0046983">
    <property type="term" value="F:protein dimerization activity"/>
    <property type="evidence" value="ECO:0007669"/>
    <property type="project" value="InterPro"/>
</dbReference>
<dbReference type="InterPro" id="IPR012337">
    <property type="entry name" value="RNaseH-like_sf"/>
</dbReference>
<sequence length="1483" mass="168842">MEHYLKTQKPCPSRTAETVNELVNSGGKVLPRDKNTRYLLKNYRQLHGIPKRGVDQTEKADEVVEVPAYLEPQPPPTAGRAAPPCDAGDLHKENALETVGGEASGSNTRLSSLQQSTIRRWVDNDAQKKLDIAWAEAMFHAAILFNFLNFETTHKLHEVYLPVLKDMVNGRNAAKWNAIRWSTSKLRARSDLVYFTLRSDEWWTGLNKVVEVMEPMFGLLRRMDQDGTGPTNLVEYDNMIERKLSHVVLTVEQRASVMEKVRDCMKMMPQPVHATTFLLDPRRREPRWLHDQYSVLVQNAMRLLSRQVGGEWKGQAHLDIWSNLNEFHNKPTRNDPKRNDTKMWDPTTKSDVDKKTPPEWWAAHGGDMPDLEKIAIKVMGMWSTASPTERNWPSMDFIHSRRRNKLSPESLEKLPVPEPEKNDGSMSKGPKDEAEKTEEELVRERRLTKTPKGRVPKNLDDKDEELTDDSDLDDELWKGKCRLSEDSNVETLLKTRVDEDEEDANRAKAMADRETGLVNKRMMEEARRAAIPTWREIERGLKQATEHQQQINRALEVVEEGEDEEEEHQAKVGDCMEQEEEAEGMVQPQEGEEMEHQEEEEGTVQGGEEEEMQQEEEGEGLAQREMQHDEVDTAREDEPHPTSTTVYTRRPRPAEFQESEEKIPKFPAMREAVQHDNLWVSRVGRKRKEPSHDAPAQPKRSRGRPRKQKTDTATTPAKKKNSASSARRSWRMTRNQLTAANSHLRMRAATLIPNEISMSKRMERFVEKRKTYKILFRQWMPKADWLAHREEEKKTVYSIMAMRFPIDASMYIRTGIELAMGKVIKDYDIVNDPVDPNLGNIKFGLHPSAEQYFVKTLKVFTGKGMLSGDLVNSNTPWRKGCNRYIRMDDDCFCEEETAPYEKSVEGGSPSLTSNPTGQAGQGGLQNAPPQPRQFTPQQKNKSTLSSFSNKQTEDKHNTGRSFQCLNPQLQLPVAGQKQQAGGKNRKKKQGGYTPSKLGPQGQQQPSMGGPSWLSTKAPTEEARTLSQKGVDASGGNNPAAGSSSYGELRSFDLNGTDPSLVVQQGLLQDNQGRIAPLSEKNPTGIAGVQTGEGMDLDRFLRAGSPKRNRLEDFEDGRQYPPRCQLWAPSNSRPHPQPRMGSRLKVATWNIRGLVDENRRHKRARLKSWIHDNRAHIILLQETKFNNERLAEIGNWWSGPQIWAPAEGTRGGTGILIHNSICKTISQADSDLLGRWSRVTLSIDSREWTFLSVYAPADHTTKTDFFNQLSHVIPDSEFLVVGGDWNTVPNEALDSSSPLSHPGESIALNELLAEKGLFDPYRLLHPDQRDYTWFLSTTPVVSRRLDAIFCSEQVIPLILRAESIPDPMSDHKPVSITLSAGPPLERGRGTFKLNMQIFNDKEMIEWVRNFCEEWRASSELFPDTGDWLDKGIHLLSGFLNNISRIKAANRKHDEIILKRKIENAETRLGFFSFLDSHWSLRRDA</sequence>
<comment type="similarity">
    <text evidence="2">Belongs to the DNA repair enzymes AP/ExoA family.</text>
</comment>
<feature type="compositionally biased region" description="Basic and acidic residues" evidence="6">
    <location>
        <begin position="418"/>
        <end position="447"/>
    </location>
</feature>
<evidence type="ECO:0000256" key="1">
    <source>
        <dbReference type="ARBA" id="ARBA00001946"/>
    </source>
</evidence>
<dbReference type="PANTHER" id="PTHR22748:SF26">
    <property type="entry name" value="ENDONUCLEASE_EXONUCLEASE_PHOSPHATASE DOMAIN-CONTAINING PROTEIN"/>
    <property type="match status" value="1"/>
</dbReference>
<dbReference type="CDD" id="cd09076">
    <property type="entry name" value="L1-EN"/>
    <property type="match status" value="1"/>
</dbReference>
<accession>A0A388LW37</accession>
<dbReference type="GO" id="GO:0008081">
    <property type="term" value="F:phosphoric diester hydrolase activity"/>
    <property type="evidence" value="ECO:0007669"/>
    <property type="project" value="TreeGrafter"/>
</dbReference>
<dbReference type="OrthoDB" id="2436883at2759"/>
<feature type="compositionally biased region" description="Polar residues" evidence="6">
    <location>
        <begin position="932"/>
        <end position="950"/>
    </location>
</feature>
<evidence type="ECO:0000256" key="2">
    <source>
        <dbReference type="ARBA" id="ARBA00007092"/>
    </source>
</evidence>
<keyword evidence="10" id="KW-1185">Reference proteome</keyword>
<feature type="compositionally biased region" description="Basic and acidic residues" evidence="6">
    <location>
        <begin position="327"/>
        <end position="357"/>
    </location>
</feature>
<dbReference type="GO" id="GO:0003906">
    <property type="term" value="F:DNA-(apurinic or apyrimidinic site) endonuclease activity"/>
    <property type="evidence" value="ECO:0007669"/>
    <property type="project" value="TreeGrafter"/>
</dbReference>
<dbReference type="GO" id="GO:0008311">
    <property type="term" value="F:double-stranded DNA 3'-5' DNA exonuclease activity"/>
    <property type="evidence" value="ECO:0007669"/>
    <property type="project" value="TreeGrafter"/>
</dbReference>
<comment type="caution">
    <text evidence="9">The sequence shown here is derived from an EMBL/GenBank/DDBJ whole genome shotgun (WGS) entry which is preliminary data.</text>
</comment>
<feature type="region of interest" description="Disordered" evidence="6">
    <location>
        <begin position="973"/>
        <end position="1051"/>
    </location>
</feature>
<dbReference type="Pfam" id="PF03372">
    <property type="entry name" value="Exo_endo_phos"/>
    <property type="match status" value="1"/>
</dbReference>
<feature type="compositionally biased region" description="Low complexity" evidence="6">
    <location>
        <begin position="1033"/>
        <end position="1046"/>
    </location>
</feature>